<feature type="transmembrane region" description="Helical" evidence="9">
    <location>
        <begin position="204"/>
        <end position="221"/>
    </location>
</feature>
<dbReference type="Gene3D" id="1.20.1080.10">
    <property type="entry name" value="Glycerol uptake facilitator protein"/>
    <property type="match status" value="1"/>
</dbReference>
<keyword evidence="7 9" id="KW-0472">Membrane</keyword>
<dbReference type="GO" id="GO:0015267">
    <property type="term" value="F:channel activity"/>
    <property type="evidence" value="ECO:0007669"/>
    <property type="project" value="InterPro"/>
</dbReference>
<evidence type="ECO:0000256" key="6">
    <source>
        <dbReference type="ARBA" id="ARBA00022989"/>
    </source>
</evidence>
<dbReference type="PROSITE" id="PS00221">
    <property type="entry name" value="MIP"/>
    <property type="match status" value="1"/>
</dbReference>
<evidence type="ECO:0000256" key="9">
    <source>
        <dbReference type="SAM" id="Phobius"/>
    </source>
</evidence>
<dbReference type="SUPFAM" id="SSF81338">
    <property type="entry name" value="Aquaporin-like"/>
    <property type="match status" value="1"/>
</dbReference>
<comment type="subcellular location">
    <subcellularLocation>
        <location evidence="1">Cell membrane</location>
        <topology evidence="1">Multi-pass membrane protein</topology>
    </subcellularLocation>
</comment>
<dbReference type="PANTHER" id="PTHR19139">
    <property type="entry name" value="AQUAPORIN TRANSPORTER"/>
    <property type="match status" value="1"/>
</dbReference>
<dbReference type="EMBL" id="KZ308146">
    <property type="protein sequence ID" value="KAG8222863.1"/>
    <property type="molecule type" value="Genomic_DNA"/>
</dbReference>
<comment type="caution">
    <text evidence="10">The sequence shown here is derived from an EMBL/GenBank/DDBJ whole genome shotgun (WGS) entry which is preliminary data.</text>
</comment>
<reference evidence="10" key="2">
    <citation type="submission" date="2017-10" db="EMBL/GenBank/DDBJ databases">
        <title>Ladona fulva Genome sequencing and assembly.</title>
        <authorList>
            <person name="Murali S."/>
            <person name="Richards S."/>
            <person name="Bandaranaike D."/>
            <person name="Bellair M."/>
            <person name="Blankenburg K."/>
            <person name="Chao H."/>
            <person name="Dinh H."/>
            <person name="Doddapaneni H."/>
            <person name="Dugan-Rocha S."/>
            <person name="Elkadiri S."/>
            <person name="Gnanaolivu R."/>
            <person name="Hernandez B."/>
            <person name="Skinner E."/>
            <person name="Javaid M."/>
            <person name="Lee S."/>
            <person name="Li M."/>
            <person name="Ming W."/>
            <person name="Munidasa M."/>
            <person name="Muniz J."/>
            <person name="Nguyen L."/>
            <person name="Hughes D."/>
            <person name="Osuji N."/>
            <person name="Pu L.-L."/>
            <person name="Puazo M."/>
            <person name="Qu C."/>
            <person name="Quiroz J."/>
            <person name="Raj R."/>
            <person name="Weissenberger G."/>
            <person name="Xin Y."/>
            <person name="Zou X."/>
            <person name="Han Y."/>
            <person name="Worley K."/>
            <person name="Muzny D."/>
            <person name="Gibbs R."/>
        </authorList>
    </citation>
    <scope>NUCLEOTIDE SEQUENCE</scope>
    <source>
        <strain evidence="10">Sampled in the wild</strain>
    </source>
</reference>
<reference evidence="10" key="1">
    <citation type="submission" date="2013-04" db="EMBL/GenBank/DDBJ databases">
        <authorList>
            <person name="Qu J."/>
            <person name="Murali S.C."/>
            <person name="Bandaranaike D."/>
            <person name="Bellair M."/>
            <person name="Blankenburg K."/>
            <person name="Chao H."/>
            <person name="Dinh H."/>
            <person name="Doddapaneni H."/>
            <person name="Downs B."/>
            <person name="Dugan-Rocha S."/>
            <person name="Elkadiri S."/>
            <person name="Gnanaolivu R.D."/>
            <person name="Hernandez B."/>
            <person name="Javaid M."/>
            <person name="Jayaseelan J.C."/>
            <person name="Lee S."/>
            <person name="Li M."/>
            <person name="Ming W."/>
            <person name="Munidasa M."/>
            <person name="Muniz J."/>
            <person name="Nguyen L."/>
            <person name="Ongeri F."/>
            <person name="Osuji N."/>
            <person name="Pu L.-L."/>
            <person name="Puazo M."/>
            <person name="Qu C."/>
            <person name="Quiroz J."/>
            <person name="Raj R."/>
            <person name="Weissenberger G."/>
            <person name="Xin Y."/>
            <person name="Zou X."/>
            <person name="Han Y."/>
            <person name="Richards S."/>
            <person name="Worley K."/>
            <person name="Muzny D."/>
            <person name="Gibbs R."/>
        </authorList>
    </citation>
    <scope>NUCLEOTIDE SEQUENCE</scope>
    <source>
        <strain evidence="10">Sampled in the wild</strain>
    </source>
</reference>
<evidence type="ECO:0000313" key="10">
    <source>
        <dbReference type="EMBL" id="KAG8222863.1"/>
    </source>
</evidence>
<sequence length="253" mass="26600">MPSMKDRLGLKELSSTGYAKLLKALLAEFIGTMFLCFFGCASTISWGEGHGGSIVQIALAFGLAGAGVIQAIGHVSGGHINPAVTFAMMFTSNVTIVRGFFYVIVQCLGAIAGSGVLRALTPEDVGGKLGATLLETRLTAVQALGMEFLLGFILLLVVFGVCDEYRGLEKNAPIAIGFAILVGHLAAVPFTGSSMNPARSFGSAVYWLGPILGGIAAGLIYKHVFAMTAPSHGHKEETEYRPVRAEEKEVNMS</sequence>
<feature type="transmembrane region" description="Helical" evidence="9">
    <location>
        <begin position="53"/>
        <end position="75"/>
    </location>
</feature>
<evidence type="ECO:0000256" key="3">
    <source>
        <dbReference type="ARBA" id="ARBA00022448"/>
    </source>
</evidence>
<comment type="similarity">
    <text evidence="2 8">Belongs to the MIP/aquaporin (TC 1.A.8) family.</text>
</comment>
<organism evidence="10 11">
    <name type="scientific">Ladona fulva</name>
    <name type="common">Scarce chaser dragonfly</name>
    <name type="synonym">Libellula fulva</name>
    <dbReference type="NCBI Taxonomy" id="123851"/>
    <lineage>
        <taxon>Eukaryota</taxon>
        <taxon>Metazoa</taxon>
        <taxon>Ecdysozoa</taxon>
        <taxon>Arthropoda</taxon>
        <taxon>Hexapoda</taxon>
        <taxon>Insecta</taxon>
        <taxon>Pterygota</taxon>
        <taxon>Palaeoptera</taxon>
        <taxon>Odonata</taxon>
        <taxon>Epiprocta</taxon>
        <taxon>Anisoptera</taxon>
        <taxon>Libelluloidea</taxon>
        <taxon>Libellulidae</taxon>
        <taxon>Ladona</taxon>
    </lineage>
</organism>
<dbReference type="PRINTS" id="PR00783">
    <property type="entry name" value="MINTRINSICP"/>
</dbReference>
<feature type="transmembrane region" description="Helical" evidence="9">
    <location>
        <begin position="140"/>
        <end position="162"/>
    </location>
</feature>
<dbReference type="PANTHER" id="PTHR19139:SF199">
    <property type="entry name" value="MIP17260P"/>
    <property type="match status" value="1"/>
</dbReference>
<evidence type="ECO:0000313" key="11">
    <source>
        <dbReference type="Proteomes" id="UP000792457"/>
    </source>
</evidence>
<dbReference type="GO" id="GO:0005886">
    <property type="term" value="C:plasma membrane"/>
    <property type="evidence" value="ECO:0007669"/>
    <property type="project" value="UniProtKB-SubCell"/>
</dbReference>
<feature type="transmembrane region" description="Helical" evidence="9">
    <location>
        <begin position="96"/>
        <end position="120"/>
    </location>
</feature>
<dbReference type="InterPro" id="IPR022357">
    <property type="entry name" value="MIP_CS"/>
</dbReference>
<evidence type="ECO:0000256" key="2">
    <source>
        <dbReference type="ARBA" id="ARBA00006175"/>
    </source>
</evidence>
<protein>
    <recommendedName>
        <fullName evidence="12">Aquaporin</fullName>
    </recommendedName>
</protein>
<keyword evidence="11" id="KW-1185">Reference proteome</keyword>
<dbReference type="InterPro" id="IPR034294">
    <property type="entry name" value="Aquaporin_transptr"/>
</dbReference>
<keyword evidence="6 9" id="KW-1133">Transmembrane helix</keyword>
<keyword evidence="3 8" id="KW-0813">Transport</keyword>
<dbReference type="Pfam" id="PF00230">
    <property type="entry name" value="MIP"/>
    <property type="match status" value="1"/>
</dbReference>
<evidence type="ECO:0000256" key="1">
    <source>
        <dbReference type="ARBA" id="ARBA00004651"/>
    </source>
</evidence>
<evidence type="ECO:0000256" key="5">
    <source>
        <dbReference type="ARBA" id="ARBA00022692"/>
    </source>
</evidence>
<keyword evidence="5 8" id="KW-0812">Transmembrane</keyword>
<dbReference type="OrthoDB" id="3222at2759"/>
<accession>A0A8K0JUV2</accession>
<evidence type="ECO:0000256" key="4">
    <source>
        <dbReference type="ARBA" id="ARBA00022475"/>
    </source>
</evidence>
<dbReference type="Proteomes" id="UP000792457">
    <property type="component" value="Unassembled WGS sequence"/>
</dbReference>
<evidence type="ECO:0008006" key="12">
    <source>
        <dbReference type="Google" id="ProtNLM"/>
    </source>
</evidence>
<dbReference type="InterPro" id="IPR023271">
    <property type="entry name" value="Aquaporin-like"/>
</dbReference>
<keyword evidence="4" id="KW-1003">Cell membrane</keyword>
<feature type="transmembrane region" description="Helical" evidence="9">
    <location>
        <begin position="174"/>
        <end position="192"/>
    </location>
</feature>
<evidence type="ECO:0000256" key="7">
    <source>
        <dbReference type="ARBA" id="ARBA00023136"/>
    </source>
</evidence>
<evidence type="ECO:0000256" key="8">
    <source>
        <dbReference type="RuleBase" id="RU000477"/>
    </source>
</evidence>
<feature type="transmembrane region" description="Helical" evidence="9">
    <location>
        <begin position="21"/>
        <end position="47"/>
    </location>
</feature>
<dbReference type="InterPro" id="IPR000425">
    <property type="entry name" value="MIP"/>
</dbReference>
<dbReference type="AlphaFoldDB" id="A0A8K0JUV2"/>
<name>A0A8K0JUV2_LADFU</name>
<dbReference type="CDD" id="cd00333">
    <property type="entry name" value="MIP"/>
    <property type="match status" value="1"/>
</dbReference>
<gene>
    <name evidence="10" type="ORF">J437_LFUL003508</name>
</gene>
<proteinExistence type="inferred from homology"/>